<dbReference type="InterPro" id="IPR008551">
    <property type="entry name" value="TANGO2"/>
</dbReference>
<sequence length="247" mass="27425">MCLIAFHWDPSGETPLVLAANRDEFYERPTAPMAWWEGGRILAGRDLQAGGTWLGVGPGGRFAALTNHRDPSRTRPGRATRGLLPVRFLEVAHAAGAFLEELRPVAGRYNPFNLLVHDGRDLLGFESRHDRVVSFTPGIHALSNGDFDEPWPKVERLKAGLIDAEGDDEALLALLREAEPFPDQRLPRTGVTLAWERVLSPAFIHTPTYGTRASTILRLGREAVSVVEQRFSPEGPEGRSEFRFQRG</sequence>
<evidence type="ECO:0000313" key="1">
    <source>
        <dbReference type="EMBL" id="MBK8572408.1"/>
    </source>
</evidence>
<dbReference type="PANTHER" id="PTHR17985:SF8">
    <property type="entry name" value="TRANSPORT AND GOLGI ORGANIZATION PROTEIN 2 HOMOLOG"/>
    <property type="match status" value="1"/>
</dbReference>
<comment type="caution">
    <text evidence="1">The sequence shown here is derived from an EMBL/GenBank/DDBJ whole genome shotgun (WGS) entry which is preliminary data.</text>
</comment>
<evidence type="ECO:0000313" key="2">
    <source>
        <dbReference type="Proteomes" id="UP000709959"/>
    </source>
</evidence>
<protein>
    <submittedName>
        <fullName evidence="1">NRDE family protein</fullName>
    </submittedName>
</protein>
<accession>A0A936F1Z3</accession>
<proteinExistence type="predicted"/>
<reference evidence="1 2" key="1">
    <citation type="submission" date="2020-10" db="EMBL/GenBank/DDBJ databases">
        <title>Connecting structure to function with the recovery of over 1000 high-quality activated sludge metagenome-assembled genomes encoding full-length rRNA genes using long-read sequencing.</title>
        <authorList>
            <person name="Singleton C.M."/>
            <person name="Petriglieri F."/>
            <person name="Kristensen J.M."/>
            <person name="Kirkegaard R.H."/>
            <person name="Michaelsen T.Y."/>
            <person name="Andersen M.H."/>
            <person name="Karst S.M."/>
            <person name="Dueholm M.S."/>
            <person name="Nielsen P.H."/>
            <person name="Albertsen M."/>
        </authorList>
    </citation>
    <scope>NUCLEOTIDE SEQUENCE [LARGE SCALE GENOMIC DNA]</scope>
    <source>
        <strain evidence="1">OdNE_18-Q3-R46-58_MAXAC.008</strain>
    </source>
</reference>
<gene>
    <name evidence="1" type="ORF">IPN91_07100</name>
</gene>
<dbReference type="Pfam" id="PF05742">
    <property type="entry name" value="TANGO2"/>
    <property type="match status" value="1"/>
</dbReference>
<dbReference type="Proteomes" id="UP000709959">
    <property type="component" value="Unassembled WGS sequence"/>
</dbReference>
<dbReference type="PANTHER" id="PTHR17985">
    <property type="entry name" value="SER/THR-RICH PROTEIN T10 IN DGCR REGION"/>
    <property type="match status" value="1"/>
</dbReference>
<dbReference type="AlphaFoldDB" id="A0A936F1Z3"/>
<dbReference type="EMBL" id="JADKCH010000005">
    <property type="protein sequence ID" value="MBK8572408.1"/>
    <property type="molecule type" value="Genomic_DNA"/>
</dbReference>
<name>A0A936F1Z3_9BACT</name>
<organism evidence="1 2">
    <name type="scientific">Candidatus Geothrix odensensis</name>
    <dbReference type="NCBI Taxonomy" id="2954440"/>
    <lineage>
        <taxon>Bacteria</taxon>
        <taxon>Pseudomonadati</taxon>
        <taxon>Acidobacteriota</taxon>
        <taxon>Holophagae</taxon>
        <taxon>Holophagales</taxon>
        <taxon>Holophagaceae</taxon>
        <taxon>Geothrix</taxon>
    </lineage>
</organism>